<evidence type="ECO:0000313" key="16">
    <source>
        <dbReference type="EMBL" id="MBU3804496.1"/>
    </source>
</evidence>
<dbReference type="FunFam" id="3.30.1360.60:FF:000001">
    <property type="entry name" value="PTS system glucose-specific IIBC component PtsG"/>
    <property type="match status" value="1"/>
</dbReference>
<accession>A0A9E2NLJ0</accession>
<evidence type="ECO:0000256" key="10">
    <source>
        <dbReference type="ARBA" id="ARBA00023136"/>
    </source>
</evidence>
<dbReference type="EMBL" id="JAHLFQ010000161">
    <property type="protein sequence ID" value="MBU3804496.1"/>
    <property type="molecule type" value="Genomic_DNA"/>
</dbReference>
<evidence type="ECO:0000313" key="17">
    <source>
        <dbReference type="Proteomes" id="UP000824229"/>
    </source>
</evidence>
<evidence type="ECO:0000256" key="3">
    <source>
        <dbReference type="ARBA" id="ARBA00022475"/>
    </source>
</evidence>
<dbReference type="Proteomes" id="UP000824229">
    <property type="component" value="Unassembled WGS sequence"/>
</dbReference>
<keyword evidence="8" id="KW-0418">Kinase</keyword>
<dbReference type="InterPro" id="IPR050558">
    <property type="entry name" value="PTS_Sugar-Specific_Components"/>
</dbReference>
<name>A0A9E2NLJ0_9FIRM</name>
<dbReference type="InterPro" id="IPR001996">
    <property type="entry name" value="PTS_IIB_1"/>
</dbReference>
<organism evidence="16 17">
    <name type="scientific">Candidatus Cellulosilyticum pullistercoris</name>
    <dbReference type="NCBI Taxonomy" id="2838521"/>
    <lineage>
        <taxon>Bacteria</taxon>
        <taxon>Bacillati</taxon>
        <taxon>Bacillota</taxon>
        <taxon>Clostridia</taxon>
        <taxon>Lachnospirales</taxon>
        <taxon>Cellulosilyticaceae</taxon>
        <taxon>Cellulosilyticum</taxon>
    </lineage>
</organism>
<dbReference type="PROSITE" id="PS51103">
    <property type="entry name" value="PTS_EIIC_TYPE_1"/>
    <property type="match status" value="1"/>
</dbReference>
<comment type="subcellular location">
    <subcellularLocation>
        <location evidence="1">Cell membrane</location>
        <topology evidence="1">Multi-pass membrane protein</topology>
    </subcellularLocation>
</comment>
<dbReference type="PROSITE" id="PS51093">
    <property type="entry name" value="PTS_EIIA_TYPE_1"/>
    <property type="match status" value="1"/>
</dbReference>
<reference evidence="16" key="1">
    <citation type="journal article" date="2021" name="PeerJ">
        <title>Extensive microbial diversity within the chicken gut microbiome revealed by metagenomics and culture.</title>
        <authorList>
            <person name="Gilroy R."/>
            <person name="Ravi A."/>
            <person name="Getino M."/>
            <person name="Pursley I."/>
            <person name="Horton D.L."/>
            <person name="Alikhan N.F."/>
            <person name="Baker D."/>
            <person name="Gharbi K."/>
            <person name="Hall N."/>
            <person name="Watson M."/>
            <person name="Adriaenssens E.M."/>
            <person name="Foster-Nyarko E."/>
            <person name="Jarju S."/>
            <person name="Secka A."/>
            <person name="Antonio M."/>
            <person name="Oren A."/>
            <person name="Chaudhuri R.R."/>
            <person name="La Ragione R."/>
            <person name="Hildebrand F."/>
            <person name="Pallen M.J."/>
        </authorList>
    </citation>
    <scope>NUCLEOTIDE SEQUENCE</scope>
    <source>
        <strain evidence="16">B5-657</strain>
    </source>
</reference>
<evidence type="ECO:0000256" key="4">
    <source>
        <dbReference type="ARBA" id="ARBA00022597"/>
    </source>
</evidence>
<gene>
    <name evidence="16" type="ORF">H9872_07050</name>
</gene>
<dbReference type="GO" id="GO:0005886">
    <property type="term" value="C:plasma membrane"/>
    <property type="evidence" value="ECO:0007669"/>
    <property type="project" value="UniProtKB-SubCell"/>
</dbReference>
<keyword evidence="2" id="KW-0813">Transport</keyword>
<reference evidence="16" key="2">
    <citation type="submission" date="2021-04" db="EMBL/GenBank/DDBJ databases">
        <authorList>
            <person name="Gilroy R."/>
        </authorList>
    </citation>
    <scope>NUCLEOTIDE SEQUENCE</scope>
    <source>
        <strain evidence="16">B5-657</strain>
    </source>
</reference>
<protein>
    <submittedName>
        <fullName evidence="16">PTS transporter subunit EIIC</fullName>
    </submittedName>
</protein>
<dbReference type="Pfam" id="PF00367">
    <property type="entry name" value="PTS_EIIB"/>
    <property type="match status" value="1"/>
</dbReference>
<feature type="transmembrane region" description="Helical" evidence="12">
    <location>
        <begin position="364"/>
        <end position="383"/>
    </location>
</feature>
<dbReference type="GO" id="GO:0016301">
    <property type="term" value="F:kinase activity"/>
    <property type="evidence" value="ECO:0007669"/>
    <property type="project" value="UniProtKB-KW"/>
</dbReference>
<evidence type="ECO:0000256" key="12">
    <source>
        <dbReference type="SAM" id="Phobius"/>
    </source>
</evidence>
<dbReference type="GO" id="GO:0090589">
    <property type="term" value="F:protein-phosphocysteine-trehalose phosphotransferase system transporter activity"/>
    <property type="evidence" value="ECO:0007669"/>
    <property type="project" value="TreeGrafter"/>
</dbReference>
<evidence type="ECO:0000256" key="11">
    <source>
        <dbReference type="PROSITE-ProRule" id="PRU00421"/>
    </source>
</evidence>
<feature type="transmembrane region" description="Helical" evidence="12">
    <location>
        <begin position="395"/>
        <end position="423"/>
    </location>
</feature>
<dbReference type="InterPro" id="IPR013013">
    <property type="entry name" value="PTS_EIIC_1"/>
</dbReference>
<feature type="transmembrane region" description="Helical" evidence="12">
    <location>
        <begin position="105"/>
        <end position="132"/>
    </location>
</feature>
<dbReference type="InterPro" id="IPR011055">
    <property type="entry name" value="Dup_hybrid_motif"/>
</dbReference>
<feature type="transmembrane region" description="Helical" evidence="12">
    <location>
        <begin position="138"/>
        <end position="158"/>
    </location>
</feature>
<feature type="domain" description="PTS EIIA type-1" evidence="13">
    <location>
        <begin position="492"/>
        <end position="545"/>
    </location>
</feature>
<keyword evidence="10 12" id="KW-0472">Membrane</keyword>
<feature type="transmembrane region" description="Helical" evidence="12">
    <location>
        <begin position="210"/>
        <end position="235"/>
    </location>
</feature>
<keyword evidence="4" id="KW-0762">Sugar transport</keyword>
<evidence type="ECO:0000259" key="15">
    <source>
        <dbReference type="PROSITE" id="PS51103"/>
    </source>
</evidence>
<feature type="transmembrane region" description="Helical" evidence="12">
    <location>
        <begin position="170"/>
        <end position="190"/>
    </location>
</feature>
<dbReference type="PROSITE" id="PS01035">
    <property type="entry name" value="PTS_EIIB_TYPE_1_CYS"/>
    <property type="match status" value="1"/>
</dbReference>
<dbReference type="CDD" id="cd00212">
    <property type="entry name" value="PTS_IIB_glc"/>
    <property type="match status" value="1"/>
</dbReference>
<keyword evidence="9 12" id="KW-1133">Transmembrane helix</keyword>
<dbReference type="AlphaFoldDB" id="A0A9E2NLJ0"/>
<evidence type="ECO:0000256" key="6">
    <source>
        <dbReference type="ARBA" id="ARBA00022683"/>
    </source>
</evidence>
<dbReference type="SUPFAM" id="SSF55604">
    <property type="entry name" value="Glucose permease domain IIB"/>
    <property type="match status" value="1"/>
</dbReference>
<dbReference type="Pfam" id="PF00358">
    <property type="entry name" value="PTS_EIIA_1"/>
    <property type="match status" value="1"/>
</dbReference>
<dbReference type="GO" id="GO:0009401">
    <property type="term" value="P:phosphoenolpyruvate-dependent sugar phosphotransferase system"/>
    <property type="evidence" value="ECO:0007669"/>
    <property type="project" value="UniProtKB-KW"/>
</dbReference>
<feature type="active site" description="Phosphocysteine intermediate; for EIIB activity" evidence="11">
    <location>
        <position position="26"/>
    </location>
</feature>
<dbReference type="PANTHER" id="PTHR30175:SF1">
    <property type="entry name" value="PTS SYSTEM ARBUTIN-, CELLOBIOSE-, AND SALICIN-SPECIFIC EIIBC COMPONENT-RELATED"/>
    <property type="match status" value="1"/>
</dbReference>
<feature type="domain" description="PTS EIIB type-1" evidence="14">
    <location>
        <begin position="4"/>
        <end position="86"/>
    </location>
</feature>
<keyword evidence="7 12" id="KW-0812">Transmembrane</keyword>
<dbReference type="InterPro" id="IPR003352">
    <property type="entry name" value="PTS_EIIC"/>
</dbReference>
<dbReference type="SUPFAM" id="SSF51261">
    <property type="entry name" value="Duplicated hybrid motif"/>
    <property type="match status" value="1"/>
</dbReference>
<feature type="transmembrane region" description="Helical" evidence="12">
    <location>
        <begin position="256"/>
        <end position="282"/>
    </location>
</feature>
<feature type="transmembrane region" description="Helical" evidence="12">
    <location>
        <begin position="435"/>
        <end position="457"/>
    </location>
</feature>
<evidence type="ECO:0000256" key="5">
    <source>
        <dbReference type="ARBA" id="ARBA00022679"/>
    </source>
</evidence>
<dbReference type="Pfam" id="PF02378">
    <property type="entry name" value="PTS_EIIC"/>
    <property type="match status" value="1"/>
</dbReference>
<dbReference type="GO" id="GO:0008982">
    <property type="term" value="F:protein-N(PI)-phosphohistidine-sugar phosphotransferase activity"/>
    <property type="evidence" value="ECO:0007669"/>
    <property type="project" value="InterPro"/>
</dbReference>
<dbReference type="InterPro" id="IPR001127">
    <property type="entry name" value="PTS_EIIA_1_perm"/>
</dbReference>
<sequence>MKYEALAHFIVENVGGKDNIESLIHCYTRLRFVLKDPSKANKKALENQKGISGVVISGGQYQIVIGNHVEDVYKDVVQVGHIKVTKEQPAGENQKSSFVDVISGIFLPIIGSMCACGMIKGLAALLVALGAVQDASTTYTVLNAAGDSVFYFLPVFLGFTAAKRFGGNPFTGMVIGAAMVYPSIVGLASAEPIRSLFQGSMFETSVVGTFAGIPLVGMNYSSSVFPILITTFVGVKLERAINKRTPKVLKSFLAPFITILVMVPATLLIIGPIISILSNVLATGISSFYEFSPVVATVLFAVLWQIMIMFGLHGMIFPIIFMNLAMYGYDFLFPATFVACFTQAAACIAMSLRTHDEEKKSVCISSAVSAIFGITEPAIYGVTLPNKKAFIASEIGCALGGLVVGIASAKMYVLGGMGIVGFINYISPEGSYSGVMTMALATVVAVGVCFIITYLWAGKDEDKKVEEKNTEEKNVVYSPLKGKVKALSEGSDQTFASGMMGEGIIVVPEEGVVRAPFSGVLTTIFPTGHAMGLCSNDGVEVLIHV</sequence>
<feature type="domain" description="PTS EIIC type-1" evidence="15">
    <location>
        <begin position="100"/>
        <end position="474"/>
    </location>
</feature>
<dbReference type="PROSITE" id="PS51098">
    <property type="entry name" value="PTS_EIIB_TYPE_1"/>
    <property type="match status" value="1"/>
</dbReference>
<evidence type="ECO:0000259" key="13">
    <source>
        <dbReference type="PROSITE" id="PS51093"/>
    </source>
</evidence>
<dbReference type="Gene3D" id="2.70.70.10">
    <property type="entry name" value="Glucose Permease (Domain IIA)"/>
    <property type="match status" value="1"/>
</dbReference>
<keyword evidence="3" id="KW-1003">Cell membrane</keyword>
<feature type="transmembrane region" description="Helical" evidence="12">
    <location>
        <begin position="294"/>
        <end position="319"/>
    </location>
</feature>
<keyword evidence="5" id="KW-0808">Transferase</keyword>
<evidence type="ECO:0000256" key="1">
    <source>
        <dbReference type="ARBA" id="ARBA00004651"/>
    </source>
</evidence>
<feature type="non-terminal residue" evidence="16">
    <location>
        <position position="545"/>
    </location>
</feature>
<evidence type="ECO:0000259" key="14">
    <source>
        <dbReference type="PROSITE" id="PS51098"/>
    </source>
</evidence>
<dbReference type="PANTHER" id="PTHR30175">
    <property type="entry name" value="PHOSPHOTRANSFERASE SYSTEM TRANSPORT PROTEIN"/>
    <property type="match status" value="1"/>
</dbReference>
<dbReference type="Gene3D" id="3.30.1360.60">
    <property type="entry name" value="Glucose permease domain IIB"/>
    <property type="match status" value="1"/>
</dbReference>
<feature type="transmembrane region" description="Helical" evidence="12">
    <location>
        <begin position="331"/>
        <end position="352"/>
    </location>
</feature>
<dbReference type="InterPro" id="IPR036878">
    <property type="entry name" value="Glu_permease_IIB"/>
</dbReference>
<keyword evidence="6" id="KW-0598">Phosphotransferase system</keyword>
<proteinExistence type="predicted"/>
<evidence type="ECO:0000256" key="7">
    <source>
        <dbReference type="ARBA" id="ARBA00022692"/>
    </source>
</evidence>
<evidence type="ECO:0000256" key="8">
    <source>
        <dbReference type="ARBA" id="ARBA00022777"/>
    </source>
</evidence>
<comment type="caution">
    <text evidence="16">The sequence shown here is derived from an EMBL/GenBank/DDBJ whole genome shotgun (WGS) entry which is preliminary data.</text>
</comment>
<dbReference type="GO" id="GO:0015771">
    <property type="term" value="P:trehalose transport"/>
    <property type="evidence" value="ECO:0007669"/>
    <property type="project" value="TreeGrafter"/>
</dbReference>
<dbReference type="InterPro" id="IPR018113">
    <property type="entry name" value="PTrfase_EIIB_Cys"/>
</dbReference>
<evidence type="ECO:0000256" key="2">
    <source>
        <dbReference type="ARBA" id="ARBA00022448"/>
    </source>
</evidence>
<evidence type="ECO:0000256" key="9">
    <source>
        <dbReference type="ARBA" id="ARBA00022989"/>
    </source>
</evidence>